<evidence type="ECO:0000256" key="8">
    <source>
        <dbReference type="ARBA" id="ARBA00023316"/>
    </source>
</evidence>
<dbReference type="GO" id="GO:0008270">
    <property type="term" value="F:zinc ion binding"/>
    <property type="evidence" value="ECO:0007669"/>
    <property type="project" value="UniProtKB-UniRule"/>
</dbReference>
<reference evidence="10 11" key="1">
    <citation type="submission" date="2013-04" db="EMBL/GenBank/DDBJ databases">
        <title>Draft genome of the heavy metal tolerant bacterium Lysinibacillus sphaericus strain OT4b.31.</title>
        <authorList>
            <person name="Pena-Montenegro T.D."/>
            <person name="Dussan J."/>
        </authorList>
    </citation>
    <scope>NUCLEOTIDE SEQUENCE [LARGE SCALE GENOMIC DNA]</scope>
    <source>
        <strain evidence="10 11">OT4b.31</strain>
    </source>
</reference>
<evidence type="ECO:0000313" key="11">
    <source>
        <dbReference type="Proteomes" id="UP000013911"/>
    </source>
</evidence>
<feature type="active site" description="Proton donor/acceptor" evidence="9">
    <location>
        <position position="207"/>
    </location>
</feature>
<dbReference type="HOGENOM" id="CLU_060744_2_2_9"/>
<dbReference type="GO" id="GO:0008237">
    <property type="term" value="F:metallopeptidase activity"/>
    <property type="evidence" value="ECO:0007669"/>
    <property type="project" value="UniProtKB-KW"/>
</dbReference>
<dbReference type="InterPro" id="IPR009045">
    <property type="entry name" value="Zn_M74/Hedgehog-like"/>
</dbReference>
<comment type="cofactor">
    <cofactor evidence="9">
        <name>Zn(2+)</name>
        <dbReference type="ChEBI" id="CHEBI:29105"/>
    </cofactor>
    <text evidence="9">Binds 1 zinc ion per subunit.</text>
</comment>
<evidence type="ECO:0000256" key="2">
    <source>
        <dbReference type="ARBA" id="ARBA00022670"/>
    </source>
</evidence>
<dbReference type="GO" id="GO:0071555">
    <property type="term" value="P:cell wall organization"/>
    <property type="evidence" value="ECO:0007669"/>
    <property type="project" value="UniProtKB-KW"/>
</dbReference>
<comment type="catalytic activity">
    <reaction evidence="1 9">
        <text>D-alanyl-D-alanine + H2O = 2 D-alanine</text>
        <dbReference type="Rhea" id="RHEA:20661"/>
        <dbReference type="ChEBI" id="CHEBI:15377"/>
        <dbReference type="ChEBI" id="CHEBI:57416"/>
        <dbReference type="ChEBI" id="CHEBI:57822"/>
        <dbReference type="EC" id="3.4.13.22"/>
    </reaction>
</comment>
<evidence type="ECO:0000256" key="5">
    <source>
        <dbReference type="ARBA" id="ARBA00022833"/>
    </source>
</evidence>
<keyword evidence="7 9" id="KW-0482">Metalloprotease</keyword>
<keyword evidence="5 9" id="KW-0862">Zinc</keyword>
<dbReference type="RefSeq" id="WP_010860840.1">
    <property type="nucleotide sequence ID" value="NZ_KB933403.1"/>
</dbReference>
<dbReference type="Proteomes" id="UP000013911">
    <property type="component" value="Unassembled WGS sequence"/>
</dbReference>
<dbReference type="PANTHER" id="PTHR43126:SF2">
    <property type="entry name" value="D-ALANYL-D-ALANINE DIPEPTIDASE"/>
    <property type="match status" value="1"/>
</dbReference>
<dbReference type="Pfam" id="PF01427">
    <property type="entry name" value="Peptidase_M15"/>
    <property type="match status" value="1"/>
</dbReference>
<dbReference type="PANTHER" id="PTHR43126">
    <property type="entry name" value="D-ALANYL-D-ALANINE DIPEPTIDASE"/>
    <property type="match status" value="1"/>
</dbReference>
<dbReference type="PATRIC" id="fig|1285586.5.peg.4096"/>
<dbReference type="CDD" id="cd14843">
    <property type="entry name" value="D-Ala-D-Ala_dipeptidase_like"/>
    <property type="match status" value="1"/>
</dbReference>
<proteinExistence type="inferred from homology"/>
<evidence type="ECO:0000256" key="4">
    <source>
        <dbReference type="ARBA" id="ARBA00022801"/>
    </source>
</evidence>
<evidence type="ECO:0000256" key="6">
    <source>
        <dbReference type="ARBA" id="ARBA00022997"/>
    </source>
</evidence>
<evidence type="ECO:0000256" key="1">
    <source>
        <dbReference type="ARBA" id="ARBA00001362"/>
    </source>
</evidence>
<keyword evidence="6 9" id="KW-0224">Dipeptidase</keyword>
<evidence type="ECO:0000256" key="3">
    <source>
        <dbReference type="ARBA" id="ARBA00022723"/>
    </source>
</evidence>
<comment type="similarity">
    <text evidence="9">Belongs to the peptidase M15D family.</text>
</comment>
<feature type="binding site" evidence="9">
    <location>
        <position position="146"/>
    </location>
    <ligand>
        <name>Zn(2+)</name>
        <dbReference type="ChEBI" id="CHEBI:29105"/>
        <note>catalytic</note>
    </ligand>
</feature>
<dbReference type="InterPro" id="IPR000755">
    <property type="entry name" value="A_A_dipeptidase"/>
</dbReference>
<name>R7Z9J1_LYSSH</name>
<feature type="site" description="Transition state stabilizer" evidence="9">
    <location>
        <position position="90"/>
    </location>
</feature>
<evidence type="ECO:0000256" key="9">
    <source>
        <dbReference type="HAMAP-Rule" id="MF_01924"/>
    </source>
</evidence>
<dbReference type="Gene3D" id="3.30.1380.10">
    <property type="match status" value="1"/>
</dbReference>
<protein>
    <recommendedName>
        <fullName evidence="9">D-alanyl-D-alanine dipeptidase</fullName>
        <shortName evidence="9">D-Ala-D-Ala dipeptidase</shortName>
        <ecNumber evidence="9">3.4.13.22</ecNumber>
    </recommendedName>
</protein>
<keyword evidence="2 9" id="KW-0645">Protease</keyword>
<organism evidence="10 11">
    <name type="scientific">Lysinibacillus sphaericus OT4b.31</name>
    <dbReference type="NCBI Taxonomy" id="1285586"/>
    <lineage>
        <taxon>Bacteria</taxon>
        <taxon>Bacillati</taxon>
        <taxon>Bacillota</taxon>
        <taxon>Bacilli</taxon>
        <taxon>Bacillales</taxon>
        <taxon>Bacillaceae</taxon>
        <taxon>Lysinibacillus</taxon>
    </lineage>
</organism>
<feature type="binding site" evidence="9">
    <location>
        <position position="210"/>
    </location>
    <ligand>
        <name>Zn(2+)</name>
        <dbReference type="ChEBI" id="CHEBI:29105"/>
        <note>catalytic</note>
    </ligand>
</feature>
<feature type="binding site" evidence="9">
    <location>
        <position position="139"/>
    </location>
    <ligand>
        <name>Zn(2+)</name>
        <dbReference type="ChEBI" id="CHEBI:29105"/>
        <note>catalytic</note>
    </ligand>
</feature>
<evidence type="ECO:0000313" key="10">
    <source>
        <dbReference type="EMBL" id="EON70830.1"/>
    </source>
</evidence>
<keyword evidence="8" id="KW-0961">Cell wall biogenesis/degradation</keyword>
<dbReference type="EC" id="3.4.13.22" evidence="9"/>
<gene>
    <name evidence="10" type="ORF">H131_19677</name>
</gene>
<dbReference type="SUPFAM" id="SSF55166">
    <property type="entry name" value="Hedgehog/DD-peptidase"/>
    <property type="match status" value="1"/>
</dbReference>
<dbReference type="EMBL" id="AQPX01000028">
    <property type="protein sequence ID" value="EON70830.1"/>
    <property type="molecule type" value="Genomic_DNA"/>
</dbReference>
<keyword evidence="3 9" id="KW-0479">Metal-binding</keyword>
<dbReference type="GO" id="GO:0160237">
    <property type="term" value="F:D-Ala-D-Ala dipeptidase activity"/>
    <property type="evidence" value="ECO:0007669"/>
    <property type="project" value="UniProtKB-EC"/>
</dbReference>
<sequence length="247" mass="28730">MMMLGKLVRPIEVLKIANSQPSLSLQENREPLRKVGAYHPRIFVEPIYYLQRIPHSLKSLYLREGAYERLIQAALLLPENYSLILYDGYRPLQVQQFLFTQFSKQIKSQNPNFTEQQILQETRKYVAFPSLGNEHLAPHLTGGAIDITLGDKNGKALDLGTAFDEISEKSATRYFEQHTAGNVEACKHRRILYNCMTMTGFTNYAEEWWHYDFHNIAWARRVDAQQASYGAIEAQIYDNQVKEYRYL</sequence>
<accession>R7Z9J1</accession>
<dbReference type="HAMAP" id="MF_01924">
    <property type="entry name" value="A_A_dipeptidase"/>
    <property type="match status" value="1"/>
</dbReference>
<keyword evidence="4 9" id="KW-0378">Hydrolase</keyword>
<evidence type="ECO:0000256" key="7">
    <source>
        <dbReference type="ARBA" id="ARBA00023049"/>
    </source>
</evidence>
<dbReference type="GO" id="GO:0006508">
    <property type="term" value="P:proteolysis"/>
    <property type="evidence" value="ECO:0007669"/>
    <property type="project" value="UniProtKB-KW"/>
</dbReference>
<dbReference type="AlphaFoldDB" id="R7Z9J1"/>
<comment type="caution">
    <text evidence="10">The sequence shown here is derived from an EMBL/GenBank/DDBJ whole genome shotgun (WGS) entry which is preliminary data.</text>
</comment>
<dbReference type="eggNOG" id="COG2173">
    <property type="taxonomic scope" value="Bacteria"/>
</dbReference>
<comment type="function">
    <text evidence="9">Catalyzes hydrolysis of the D-alanyl-D-alanine dipeptide.</text>
</comment>